<accession>A0A0H3FAS0</accession>
<dbReference type="KEGG" id="rah:Rahaq_1608"/>
<dbReference type="HOGENOM" id="CLU_011226_6_2_6"/>
<dbReference type="RefSeq" id="WP_013574932.1">
    <property type="nucleotide sequence ID" value="NC_015061.1"/>
</dbReference>
<feature type="domain" description="GST C-terminal" evidence="5">
    <location>
        <begin position="87"/>
        <end position="213"/>
    </location>
</feature>
<dbReference type="PROSITE" id="PS50404">
    <property type="entry name" value="GST_NTER"/>
    <property type="match status" value="1"/>
</dbReference>
<evidence type="ECO:0000256" key="1">
    <source>
        <dbReference type="ARBA" id="ARBA00007409"/>
    </source>
</evidence>
<dbReference type="SFLD" id="SFLDG01150">
    <property type="entry name" value="Main.1:_Beta-like"/>
    <property type="match status" value="1"/>
</dbReference>
<evidence type="ECO:0000259" key="4">
    <source>
        <dbReference type="PROSITE" id="PS50404"/>
    </source>
</evidence>
<dbReference type="Pfam" id="PF00043">
    <property type="entry name" value="GST_C"/>
    <property type="match status" value="1"/>
</dbReference>
<evidence type="ECO:0000313" key="6">
    <source>
        <dbReference type="EMBL" id="ADW73230.1"/>
    </source>
</evidence>
<dbReference type="OrthoDB" id="5958450at2"/>
<dbReference type="Proteomes" id="UP000007257">
    <property type="component" value="Chromosome"/>
</dbReference>
<dbReference type="InterPro" id="IPR036249">
    <property type="entry name" value="Thioredoxin-like_sf"/>
</dbReference>
<dbReference type="AlphaFoldDB" id="A0A0H3FAS0"/>
<dbReference type="InterPro" id="IPR004045">
    <property type="entry name" value="Glutathione_S-Trfase_N"/>
</dbReference>
<gene>
    <name evidence="6" type="ordered locus">Rahaq_1608</name>
</gene>
<dbReference type="PANTHER" id="PTHR44051:SF19">
    <property type="entry name" value="DISULFIDE-BOND OXIDOREDUCTASE YFCG"/>
    <property type="match status" value="1"/>
</dbReference>
<dbReference type="InterPro" id="IPR010987">
    <property type="entry name" value="Glutathione-S-Trfase_C-like"/>
</dbReference>
<reference evidence="6 7" key="2">
    <citation type="journal article" date="2012" name="J. Bacteriol.">
        <title>Complete Genome Sequence of Rahnella sp. Strain Y9602, a Gammaproteobacterium Isolate from Metal- and Radionuclide-Contaminated Soil.</title>
        <authorList>
            <person name="Martinez R.J."/>
            <person name="Bruce D."/>
            <person name="Detter C."/>
            <person name="Goodwin L.A."/>
            <person name="Han J."/>
            <person name="Han C.S."/>
            <person name="Held B."/>
            <person name="Land M.L."/>
            <person name="Mikhailova N."/>
            <person name="Nolan M."/>
            <person name="Pennacchio L."/>
            <person name="Pitluck S."/>
            <person name="Tapia R."/>
            <person name="Woyke T."/>
            <person name="Sobecky P.A."/>
        </authorList>
    </citation>
    <scope>NUCLEOTIDE SEQUENCE [LARGE SCALE GENOMIC DNA]</scope>
    <source>
        <strain evidence="6 7">Y9602</strain>
    </source>
</reference>
<evidence type="ECO:0000256" key="3">
    <source>
        <dbReference type="RuleBase" id="RU003494"/>
    </source>
</evidence>
<dbReference type="EMBL" id="CP002505">
    <property type="protein sequence ID" value="ADW73230.1"/>
    <property type="molecule type" value="Genomic_DNA"/>
</dbReference>
<dbReference type="InterPro" id="IPR040079">
    <property type="entry name" value="Glutathione_S-Trfase"/>
</dbReference>
<dbReference type="PANTHER" id="PTHR44051">
    <property type="entry name" value="GLUTATHIONE S-TRANSFERASE-RELATED"/>
    <property type="match status" value="1"/>
</dbReference>
<evidence type="ECO:0000313" key="7">
    <source>
        <dbReference type="Proteomes" id="UP000007257"/>
    </source>
</evidence>
<organism evidence="6 7">
    <name type="scientific">Rahnella sp. (strain Y9602)</name>
    <dbReference type="NCBI Taxonomy" id="2703885"/>
    <lineage>
        <taxon>Bacteria</taxon>
        <taxon>Pseudomonadati</taxon>
        <taxon>Pseudomonadota</taxon>
        <taxon>Gammaproteobacteria</taxon>
        <taxon>Enterobacterales</taxon>
        <taxon>Yersiniaceae</taxon>
        <taxon>Rahnella</taxon>
    </lineage>
</organism>
<evidence type="ECO:0000259" key="5">
    <source>
        <dbReference type="PROSITE" id="PS50405"/>
    </source>
</evidence>
<dbReference type="FunFam" id="3.40.30.10:FF:000039">
    <property type="entry name" value="Glutathione S-transferase domain"/>
    <property type="match status" value="1"/>
</dbReference>
<dbReference type="SFLD" id="SFLDS00019">
    <property type="entry name" value="Glutathione_Transferase_(cytos"/>
    <property type="match status" value="1"/>
</dbReference>
<dbReference type="GO" id="GO:0016740">
    <property type="term" value="F:transferase activity"/>
    <property type="evidence" value="ECO:0007669"/>
    <property type="project" value="UniProtKB-KW"/>
</dbReference>
<dbReference type="InterPro" id="IPR004046">
    <property type="entry name" value="GST_C"/>
</dbReference>
<dbReference type="InterPro" id="IPR036282">
    <property type="entry name" value="Glutathione-S-Trfase_C_sf"/>
</dbReference>
<dbReference type="SFLD" id="SFLDG00358">
    <property type="entry name" value="Main_(cytGST)"/>
    <property type="match status" value="1"/>
</dbReference>
<comment type="similarity">
    <text evidence="1 3">Belongs to the GST superfamily.</text>
</comment>
<keyword evidence="2 6" id="KW-0808">Transferase</keyword>
<protein>
    <submittedName>
        <fullName evidence="6">Glutathione S-transferase domain protein</fullName>
    </submittedName>
</protein>
<dbReference type="Pfam" id="PF02798">
    <property type="entry name" value="GST_N"/>
    <property type="match status" value="1"/>
</dbReference>
<name>A0A0H3FAS0_RAHSY</name>
<dbReference type="eggNOG" id="COG0625">
    <property type="taxonomic scope" value="Bacteria"/>
</dbReference>
<proteinExistence type="inferred from homology"/>
<feature type="domain" description="GST N-terminal" evidence="4">
    <location>
        <begin position="1"/>
        <end position="82"/>
    </location>
</feature>
<dbReference type="SUPFAM" id="SSF47616">
    <property type="entry name" value="GST C-terminal domain-like"/>
    <property type="match status" value="1"/>
</dbReference>
<evidence type="ECO:0000256" key="2">
    <source>
        <dbReference type="ARBA" id="ARBA00022679"/>
    </source>
</evidence>
<dbReference type="CDD" id="cd03047">
    <property type="entry name" value="GST_N_2"/>
    <property type="match status" value="1"/>
</dbReference>
<dbReference type="SUPFAM" id="SSF52833">
    <property type="entry name" value="Thioredoxin-like"/>
    <property type="match status" value="1"/>
</dbReference>
<dbReference type="PROSITE" id="PS50405">
    <property type="entry name" value="GST_CTER"/>
    <property type="match status" value="1"/>
</dbReference>
<dbReference type="Gene3D" id="1.20.1050.10">
    <property type="match status" value="1"/>
</dbReference>
<sequence length="213" mass="24449">MIRVWGRKTSSNVQALMWCIGELGLEYERFDIGHKYGGNDTPEFLAMNPNGTVPVIRDGEGQPLWETGAILRYLAGKYGADEFWPQDPERRAETDKWTEWAKISVAMNFTTPVFWMVVRTAAKDQDHQALEKSLQNLNKKLAIAEAQIARHGYLAGSAFTLADIQFGHSLYRYFDIAIERPSFPAIEHYYEKLTQRPAFAEHVMISYEELRVV</sequence>
<dbReference type="Gene3D" id="3.40.30.10">
    <property type="entry name" value="Glutaredoxin"/>
    <property type="match status" value="1"/>
</dbReference>
<reference evidence="7" key="1">
    <citation type="submission" date="2011-01" db="EMBL/GenBank/DDBJ databases">
        <title>Complete sequence of chromosome of Rahnella sp. Y9602.</title>
        <authorList>
            <consortium name="US DOE Joint Genome Institute"/>
            <person name="Lucas S."/>
            <person name="Copeland A."/>
            <person name="Lapidus A."/>
            <person name="Cheng J.-F."/>
            <person name="Goodwin L."/>
            <person name="Pitluck S."/>
            <person name="Lu M."/>
            <person name="Detter J.C."/>
            <person name="Han C."/>
            <person name="Tapia R."/>
            <person name="Land M."/>
            <person name="Hauser L."/>
            <person name="Kyrpides N."/>
            <person name="Ivanova N."/>
            <person name="Ovchinnikova G."/>
            <person name="Pagani I."/>
            <person name="Sobecky P.A."/>
            <person name="Martinez R.J."/>
            <person name="Woyke T."/>
        </authorList>
    </citation>
    <scope>NUCLEOTIDE SEQUENCE [LARGE SCALE GENOMIC DNA]</scope>
    <source>
        <strain evidence="7">Y9602</strain>
    </source>
</reference>